<sequence length="390" mass="40891">MTDRLAVTRTRPGWLWPAALLLLALLRPHWVEARDSAVPAASHEPAVVAPKAVAGAATETAATAATATRATTAAAEATPPPCPAASAARWQAIVPGVWIWPGAAQEIGPGNRGQVSSQILLRDGHRAILIDPGPSLAHGRLVRESARCALGLTITRVLDSHAHAENVLGNAAFAGAQIEASAATVAGMQARCPQCLASITQSAGAAALDGTTVWLPEASLRPGQQLASDSGRWQMLEFSAAHSDSDLVLWNEDQRLLIAPSLVYQGRIPELAQGSLLGWLAALRQLHRLRPDWVLGQQASRHAGLAATPANSSGLAASHGYLCALAQGVIAALELGRSANEASEAPELALPAYASWAGHAERHGFNVQRAWRELEPHWMNGGELDCAPLE</sequence>
<gene>
    <name evidence="2" type="ORF">F5985_18085</name>
</gene>
<evidence type="ECO:0000259" key="1">
    <source>
        <dbReference type="SMART" id="SM00849"/>
    </source>
</evidence>
<dbReference type="GO" id="GO:0016787">
    <property type="term" value="F:hydrolase activity"/>
    <property type="evidence" value="ECO:0007669"/>
    <property type="project" value="UniProtKB-KW"/>
</dbReference>
<dbReference type="AlphaFoldDB" id="A0A7C9MZF6"/>
<reference evidence="2 3" key="1">
    <citation type="submission" date="2019-09" db="EMBL/GenBank/DDBJ databases">
        <title>Identification of Malikia spinosa a prominent benzene-, toluene-, and ethylbenzene-degrading bacterium: enrichment, isolation and whole genome sequencing.</title>
        <authorList>
            <person name="Tancsics A."/>
            <person name="Revesz F."/>
            <person name="Kriszt B."/>
        </authorList>
    </citation>
    <scope>NUCLEOTIDE SEQUENCE [LARGE SCALE GENOMIC DNA]</scope>
    <source>
        <strain evidence="2 3">AB6</strain>
    </source>
</reference>
<proteinExistence type="predicted"/>
<protein>
    <submittedName>
        <fullName evidence="2">MBL fold metallo-hydrolase</fullName>
    </submittedName>
</protein>
<organism evidence="2 3">
    <name type="scientific">Malikia spinosa</name>
    <dbReference type="NCBI Taxonomy" id="86180"/>
    <lineage>
        <taxon>Bacteria</taxon>
        <taxon>Pseudomonadati</taxon>
        <taxon>Pseudomonadota</taxon>
        <taxon>Betaproteobacteria</taxon>
        <taxon>Burkholderiales</taxon>
        <taxon>Comamonadaceae</taxon>
        <taxon>Malikia</taxon>
    </lineage>
</organism>
<dbReference type="Pfam" id="PF00753">
    <property type="entry name" value="Lactamase_B"/>
    <property type="match status" value="1"/>
</dbReference>
<feature type="domain" description="Metallo-beta-lactamase" evidence="1">
    <location>
        <begin position="115"/>
        <end position="298"/>
    </location>
</feature>
<dbReference type="Proteomes" id="UP000481947">
    <property type="component" value="Unassembled WGS sequence"/>
</dbReference>
<dbReference type="RefSeq" id="WP_161126451.1">
    <property type="nucleotide sequence ID" value="NZ_VYSB01000038.1"/>
</dbReference>
<dbReference type="EMBL" id="VYSB01000038">
    <property type="protein sequence ID" value="MYZ53981.1"/>
    <property type="molecule type" value="Genomic_DNA"/>
</dbReference>
<evidence type="ECO:0000313" key="3">
    <source>
        <dbReference type="Proteomes" id="UP000481947"/>
    </source>
</evidence>
<keyword evidence="2" id="KW-0378">Hydrolase</keyword>
<dbReference type="SUPFAM" id="SSF56281">
    <property type="entry name" value="Metallo-hydrolase/oxidoreductase"/>
    <property type="match status" value="1"/>
</dbReference>
<dbReference type="SMART" id="SM00849">
    <property type="entry name" value="Lactamase_B"/>
    <property type="match status" value="1"/>
</dbReference>
<name>A0A7C9MZF6_9BURK</name>
<comment type="caution">
    <text evidence="2">The sequence shown here is derived from an EMBL/GenBank/DDBJ whole genome shotgun (WGS) entry which is preliminary data.</text>
</comment>
<dbReference type="InterPro" id="IPR036866">
    <property type="entry name" value="RibonucZ/Hydroxyglut_hydro"/>
</dbReference>
<accession>A0A7C9MZF6</accession>
<dbReference type="Gene3D" id="3.60.15.10">
    <property type="entry name" value="Ribonuclease Z/Hydroxyacylglutathione hydrolase-like"/>
    <property type="match status" value="1"/>
</dbReference>
<dbReference type="InterPro" id="IPR001279">
    <property type="entry name" value="Metallo-B-lactamas"/>
</dbReference>
<evidence type="ECO:0000313" key="2">
    <source>
        <dbReference type="EMBL" id="MYZ53981.1"/>
    </source>
</evidence>